<protein>
    <submittedName>
        <fullName evidence="4">Acyl-CoA synthetase</fullName>
    </submittedName>
</protein>
<keyword evidence="5" id="KW-1185">Reference proteome</keyword>
<dbReference type="SUPFAM" id="SSF56801">
    <property type="entry name" value="Acetyl-CoA synthetase-like"/>
    <property type="match status" value="1"/>
</dbReference>
<evidence type="ECO:0000313" key="5">
    <source>
        <dbReference type="Proteomes" id="UP000295748"/>
    </source>
</evidence>
<proteinExistence type="predicted"/>
<reference evidence="4 5" key="1">
    <citation type="submission" date="2019-03" db="EMBL/GenBank/DDBJ databases">
        <authorList>
            <person name="Dong K."/>
        </authorList>
    </citation>
    <scope>NUCLEOTIDE SEQUENCE [LARGE SCALE GENOMIC DNA]</scope>
    <source>
        <strain evidence="5">dk512</strain>
    </source>
</reference>
<evidence type="ECO:0000256" key="1">
    <source>
        <dbReference type="SAM" id="MobiDB-lite"/>
    </source>
</evidence>
<evidence type="ECO:0000313" key="4">
    <source>
        <dbReference type="EMBL" id="QBR90189.1"/>
    </source>
</evidence>
<dbReference type="Gene3D" id="3.30.300.30">
    <property type="match status" value="1"/>
</dbReference>
<dbReference type="PANTHER" id="PTHR43767">
    <property type="entry name" value="LONG-CHAIN-FATTY-ACID--COA LIGASE"/>
    <property type="match status" value="1"/>
</dbReference>
<dbReference type="Pfam" id="PF00501">
    <property type="entry name" value="AMP-binding"/>
    <property type="match status" value="1"/>
</dbReference>
<dbReference type="InterPro" id="IPR050237">
    <property type="entry name" value="ATP-dep_AMP-bd_enzyme"/>
</dbReference>
<evidence type="ECO:0000259" key="2">
    <source>
        <dbReference type="Pfam" id="PF00501"/>
    </source>
</evidence>
<gene>
    <name evidence="4" type="ORF">E4K62_16790</name>
</gene>
<organism evidence="4 5">
    <name type="scientific">Microbacterium wangchenii</name>
    <dbReference type="NCBI Taxonomy" id="2541726"/>
    <lineage>
        <taxon>Bacteria</taxon>
        <taxon>Bacillati</taxon>
        <taxon>Actinomycetota</taxon>
        <taxon>Actinomycetes</taxon>
        <taxon>Micrococcales</taxon>
        <taxon>Microbacteriaceae</taxon>
        <taxon>Microbacterium</taxon>
    </lineage>
</organism>
<feature type="region of interest" description="Disordered" evidence="1">
    <location>
        <begin position="550"/>
        <end position="569"/>
    </location>
</feature>
<accession>A0ABX5SZG1</accession>
<name>A0ABX5SZG1_9MICO</name>
<dbReference type="EMBL" id="CP038266">
    <property type="protein sequence ID" value="QBR90189.1"/>
    <property type="molecule type" value="Genomic_DNA"/>
</dbReference>
<feature type="domain" description="AMP-dependent synthetase/ligase" evidence="2">
    <location>
        <begin position="45"/>
        <end position="412"/>
    </location>
</feature>
<dbReference type="Pfam" id="PF13193">
    <property type="entry name" value="AMP-binding_C"/>
    <property type="match status" value="1"/>
</dbReference>
<dbReference type="InterPro" id="IPR000873">
    <property type="entry name" value="AMP-dep_synth/lig_dom"/>
</dbReference>
<dbReference type="Proteomes" id="UP000295748">
    <property type="component" value="Chromosome"/>
</dbReference>
<dbReference type="InterPro" id="IPR042099">
    <property type="entry name" value="ANL_N_sf"/>
</dbReference>
<dbReference type="PANTHER" id="PTHR43767:SF1">
    <property type="entry name" value="NONRIBOSOMAL PEPTIDE SYNTHASE PES1 (EUROFUNG)-RELATED"/>
    <property type="match status" value="1"/>
</dbReference>
<evidence type="ECO:0000259" key="3">
    <source>
        <dbReference type="Pfam" id="PF13193"/>
    </source>
</evidence>
<dbReference type="InterPro" id="IPR025110">
    <property type="entry name" value="AMP-bd_C"/>
</dbReference>
<dbReference type="Gene3D" id="3.40.50.12780">
    <property type="entry name" value="N-terminal domain of ligase-like"/>
    <property type="match status" value="1"/>
</dbReference>
<dbReference type="InterPro" id="IPR045851">
    <property type="entry name" value="AMP-bd_C_sf"/>
</dbReference>
<feature type="domain" description="AMP-binding enzyme C-terminal" evidence="3">
    <location>
        <begin position="472"/>
        <end position="547"/>
    </location>
</feature>
<sequence length="569" mass="60131">MERRGHRPRLVRAVRRESPAVGTAVAPGAAGMSGIHYSDLWQGIAAADPDRPAIITRRGTMTYARFAAEAGALARHLRAHGVGVGDAAALLLYNRTEYLTFFWACLAIGAAPVAINYRYRAGEVRALLEDSHAKVLIAPTALGGLAQDAAAGIDPPVALISVDDGGPALAGAVAYADIVAGGGTLPPAAPRGAHLRLYTGGTTGMPKAVVWEMDTLLEARRHSTWGVIGIEPPADLAGAVRVAIDPTTPRVATLPLPPMLHGTAQSMSMGTLALGGTIVLHDEAHLDLAAALHLVHEHRVTRLVVAGDAVALPFVEAVEAEGRGLPHVDSIFSSGMRFSDAVKRRLHAQGDIMIVDLLASSEGGPFAFGTTRSADDLPARFMLTPGTVLLSEDNTEIPLEPGALGILAFRGVLPRGYHGDPEKTARAFPTIGEHRYVVPGDWARARGDGSIELLGRLSAVVNTGGEKVFPAEVEEQLLAHPSVADAVVFGLPHERFGEVVSAMIVPVEDTEIDLDALVSHLDEHLAGYKKPRHFFIRASLERSPTGKVELARVKADASRERDASRQGAR</sequence>